<keyword evidence="3" id="KW-0472">Membrane</keyword>
<feature type="domain" description="IRG-type G" evidence="4">
    <location>
        <begin position="295"/>
        <end position="442"/>
    </location>
</feature>
<keyword evidence="3" id="KW-0812">Transmembrane</keyword>
<dbReference type="PANTHER" id="PTHR14143:SF1">
    <property type="entry name" value="IRG-TYPE G DOMAIN-CONTAINING PROTEIN"/>
    <property type="match status" value="1"/>
</dbReference>
<dbReference type="PANTHER" id="PTHR14143">
    <property type="entry name" value="INTERFERON-INDUCIBLE GTPASE FAMILY MEMBER"/>
    <property type="match status" value="1"/>
</dbReference>
<dbReference type="GO" id="GO:0016020">
    <property type="term" value="C:membrane"/>
    <property type="evidence" value="ECO:0007669"/>
    <property type="project" value="InterPro"/>
</dbReference>
<dbReference type="PROSITE" id="PS51716">
    <property type="entry name" value="G_IRG"/>
    <property type="match status" value="1"/>
</dbReference>
<keyword evidence="3" id="KW-1133">Transmembrane helix</keyword>
<dbReference type="GO" id="GO:0005525">
    <property type="term" value="F:GTP binding"/>
    <property type="evidence" value="ECO:0007669"/>
    <property type="project" value="InterPro"/>
</dbReference>
<dbReference type="AlphaFoldDB" id="A0A067TSU8"/>
<dbReference type="InterPro" id="IPR007743">
    <property type="entry name" value="Immunity-related_GTPase-like"/>
</dbReference>
<dbReference type="SUPFAM" id="SSF52540">
    <property type="entry name" value="P-loop containing nucleoside triphosphate hydrolases"/>
    <property type="match status" value="1"/>
</dbReference>
<dbReference type="InterPro" id="IPR030385">
    <property type="entry name" value="G_IRG_dom"/>
</dbReference>
<evidence type="ECO:0000313" key="5">
    <source>
        <dbReference type="EMBL" id="KDR82033.1"/>
    </source>
</evidence>
<dbReference type="Gene3D" id="3.40.50.300">
    <property type="entry name" value="P-loop containing nucleotide triphosphate hydrolases"/>
    <property type="match status" value="1"/>
</dbReference>
<proteinExistence type="inferred from homology"/>
<dbReference type="STRING" id="685588.A0A067TSU8"/>
<gene>
    <name evidence="5" type="ORF">GALMADRAFT_135409</name>
</gene>
<comment type="similarity">
    <text evidence="1">Belongs to the TRAFAC class dynamin-like GTPase superfamily. IRG family.</text>
</comment>
<evidence type="ECO:0000313" key="6">
    <source>
        <dbReference type="Proteomes" id="UP000027222"/>
    </source>
</evidence>
<evidence type="ECO:0000256" key="3">
    <source>
        <dbReference type="SAM" id="Phobius"/>
    </source>
</evidence>
<dbReference type="EMBL" id="KL142370">
    <property type="protein sequence ID" value="KDR82033.1"/>
    <property type="molecule type" value="Genomic_DNA"/>
</dbReference>
<dbReference type="InterPro" id="IPR027417">
    <property type="entry name" value="P-loop_NTPase"/>
</dbReference>
<accession>A0A067TSU8</accession>
<evidence type="ECO:0000259" key="4">
    <source>
        <dbReference type="PROSITE" id="PS51716"/>
    </source>
</evidence>
<feature type="transmembrane region" description="Helical" evidence="3">
    <location>
        <begin position="12"/>
        <end position="34"/>
    </location>
</feature>
<organism evidence="5 6">
    <name type="scientific">Galerina marginata (strain CBS 339.88)</name>
    <dbReference type="NCBI Taxonomy" id="685588"/>
    <lineage>
        <taxon>Eukaryota</taxon>
        <taxon>Fungi</taxon>
        <taxon>Dikarya</taxon>
        <taxon>Basidiomycota</taxon>
        <taxon>Agaricomycotina</taxon>
        <taxon>Agaricomycetes</taxon>
        <taxon>Agaricomycetidae</taxon>
        <taxon>Agaricales</taxon>
        <taxon>Agaricineae</taxon>
        <taxon>Strophariaceae</taxon>
        <taxon>Galerina</taxon>
    </lineage>
</organism>
<dbReference type="Proteomes" id="UP000027222">
    <property type="component" value="Unassembled WGS sequence"/>
</dbReference>
<protein>
    <recommendedName>
        <fullName evidence="4">IRG-type G domain-containing protein</fullName>
    </recommendedName>
</protein>
<evidence type="ECO:0000256" key="1">
    <source>
        <dbReference type="ARBA" id="ARBA00005429"/>
    </source>
</evidence>
<evidence type="ECO:0000256" key="2">
    <source>
        <dbReference type="SAM" id="MobiDB-lite"/>
    </source>
</evidence>
<name>A0A067TSU8_GALM3</name>
<dbReference type="HOGENOM" id="CLU_034479_2_0_1"/>
<feature type="region of interest" description="Disordered" evidence="2">
    <location>
        <begin position="109"/>
        <end position="194"/>
    </location>
</feature>
<sequence length="442" mass="50683">MAEIDAIDITKAFIAILVISATAFFAVLAFYVYVLQKDHEERAKDDTKQVREAREASESLLKKAQDVVEKAETAWQLERERMEVMNRAKEREARTAREAALEVEGRVRRVQEATREEERKKAREEAREAVEHADSRVRRAQEATREEETRRAKEEETRREMQAVEEADKRVRRAKEETREEERKKASEAEAKKERQFAERLQKLQDDFEKAEKTIAEQRAAWEKERKAAIEELMQAKKATEEADERWRAVNKVVEEAEKARKEAEERLLRGIPPEVRPTPEDVQRFRNHYGYTQGKFHIAVVGESGMGKSTLLNALSPRDHGHASGGVNETTKFVQRYLDPQEPETVWYDVPGPGANTNTPGISGWTYFNDYGLFIFDALIVTFPDHFTGTVGTLIRNASSCGVPIFLVRTKAGQVLRNLVVDSEESLSETIPVAREMVTFS</sequence>
<dbReference type="Pfam" id="PF05049">
    <property type="entry name" value="IIGP"/>
    <property type="match status" value="1"/>
</dbReference>
<keyword evidence="6" id="KW-1185">Reference proteome</keyword>
<dbReference type="OrthoDB" id="422720at2759"/>
<reference evidence="6" key="1">
    <citation type="journal article" date="2014" name="Proc. Natl. Acad. Sci. U.S.A.">
        <title>Extensive sampling of basidiomycete genomes demonstrates inadequacy of the white-rot/brown-rot paradigm for wood decay fungi.</title>
        <authorList>
            <person name="Riley R."/>
            <person name="Salamov A.A."/>
            <person name="Brown D.W."/>
            <person name="Nagy L.G."/>
            <person name="Floudas D."/>
            <person name="Held B.W."/>
            <person name="Levasseur A."/>
            <person name="Lombard V."/>
            <person name="Morin E."/>
            <person name="Otillar R."/>
            <person name="Lindquist E.A."/>
            <person name="Sun H."/>
            <person name="LaButti K.M."/>
            <person name="Schmutz J."/>
            <person name="Jabbour D."/>
            <person name="Luo H."/>
            <person name="Baker S.E."/>
            <person name="Pisabarro A.G."/>
            <person name="Walton J.D."/>
            <person name="Blanchette R.A."/>
            <person name="Henrissat B."/>
            <person name="Martin F."/>
            <person name="Cullen D."/>
            <person name="Hibbett D.S."/>
            <person name="Grigoriev I.V."/>
        </authorList>
    </citation>
    <scope>NUCLEOTIDE SEQUENCE [LARGE SCALE GENOMIC DNA]</scope>
    <source>
        <strain evidence="6">CBS 339.88</strain>
    </source>
</reference>